<name>A0A484L1Q7_9ASTE</name>
<dbReference type="Proteomes" id="UP000595140">
    <property type="component" value="Unassembled WGS sequence"/>
</dbReference>
<proteinExistence type="predicted"/>
<dbReference type="AlphaFoldDB" id="A0A484L1Q7"/>
<organism evidence="1 2">
    <name type="scientific">Cuscuta campestris</name>
    <dbReference type="NCBI Taxonomy" id="132261"/>
    <lineage>
        <taxon>Eukaryota</taxon>
        <taxon>Viridiplantae</taxon>
        <taxon>Streptophyta</taxon>
        <taxon>Embryophyta</taxon>
        <taxon>Tracheophyta</taxon>
        <taxon>Spermatophyta</taxon>
        <taxon>Magnoliopsida</taxon>
        <taxon>eudicotyledons</taxon>
        <taxon>Gunneridae</taxon>
        <taxon>Pentapetalae</taxon>
        <taxon>asterids</taxon>
        <taxon>lamiids</taxon>
        <taxon>Solanales</taxon>
        <taxon>Convolvulaceae</taxon>
        <taxon>Cuscuteae</taxon>
        <taxon>Cuscuta</taxon>
        <taxon>Cuscuta subgen. Grammica</taxon>
        <taxon>Cuscuta sect. Cleistogrammica</taxon>
    </lineage>
</organism>
<reference evidence="1 2" key="1">
    <citation type="submission" date="2018-04" db="EMBL/GenBank/DDBJ databases">
        <authorList>
            <person name="Vogel A."/>
        </authorList>
    </citation>
    <scope>NUCLEOTIDE SEQUENCE [LARGE SCALE GENOMIC DNA]</scope>
</reference>
<evidence type="ECO:0008006" key="3">
    <source>
        <dbReference type="Google" id="ProtNLM"/>
    </source>
</evidence>
<protein>
    <recommendedName>
        <fullName evidence="3">Retrotransposon gag domain-containing protein</fullName>
    </recommendedName>
</protein>
<evidence type="ECO:0000313" key="1">
    <source>
        <dbReference type="EMBL" id="VFQ70243.1"/>
    </source>
</evidence>
<gene>
    <name evidence="1" type="ORF">CCAM_LOCUS12019</name>
</gene>
<keyword evidence="2" id="KW-1185">Reference proteome</keyword>
<evidence type="ECO:0000313" key="2">
    <source>
        <dbReference type="Proteomes" id="UP000595140"/>
    </source>
</evidence>
<accession>A0A484L1Q7</accession>
<sequence length="209" mass="23265">MGLIRKVTGASSPPTFPPRCDGTKPVQWLATVCEYFQFYEVPLVDRLNCVTSMLEGSALAWFNWRMRGGLIDGWEDFVKKFQIRFAPLHNLDYICFEKTSEKPRDTFVHMVENTNTLPAPTVEDTNKLKESSEKSFINVDNDSGSDVVGNDGGVLDEDYGANIQSDEPPNKSYSTSCELSVPLNASVGMTIAEYEVLACVEKVADTDNK</sequence>
<dbReference type="EMBL" id="OOIL02000889">
    <property type="protein sequence ID" value="VFQ70243.1"/>
    <property type="molecule type" value="Genomic_DNA"/>
</dbReference>